<evidence type="ECO:0000259" key="8">
    <source>
        <dbReference type="PROSITE" id="PS51194"/>
    </source>
</evidence>
<sequence>MKTSPPPPCFPLSHSPSLSPGRASGGKCSAPYANRDGPLLVCPGGGSQRLDPLSHPVLHSLRNYGKTLISALGRKAQRRETVEDVAARASLLALLALPPAGLPDGEDDATDGTNTVSEGAEDPEDTLTRLSKETALGKRKLESDAEEDGRETKRPKVVQEESETEVEESETETELEEDDEERVRVMSREAGIGSRLPGTEDGESDTEPEPNAPPLPSSQSSQTPSVSLRPNFVPTAEQALTGPLLLDSATSTEVPASINRFLREYQRDGVRFFWRCREEKRGGVLGDDMGLGKTIQVISFLAALMHRTGTSSDAGRRRKLVSKLQRRLPSSALPPADSHGPTCLIIAPVSLVDNWARELETWGWFEWAKYTSQMGREERDDVRRDFVKGRLDIVLTSHDCARNDIEQLADLRWSVIFVDEAHKLKNPLSRFTQSMHQFEHGLRFGLTGTAIQNNYLELWTLLDWANPGRVGRQSQWDFYVSRPLLLGQSRDSTLTQKTRMELVKRALVERLLPSMFLRRTKDIIKDQLPTKTDNVVFCKLMPRQAEVYKLFLAHPDVEIIVKHNELCECGSKEKRGDCHKKYLSTGEVWRHGVLKYISLFIKLSNHVALLYPTEQDTPDQRLRNRGYVDYITDHFRDESELWSAPVVQYEPALCGKWEALSTFLTTWKDEGDNKVLIFSKSVKLLDILQTFVQQAAYEFCRLDGKLPADKRMEEVDSFNNDPNIFIFLISTLAGGTGLNLTAANKVVIFDPNWNPAHDLQAMDRAYRIGQNRDVTVFRLLGAGSLEELVYARQLYKQAQMRIAYEGSDQRRYWAGVQGLKVKQGELFGIQNIFSLHEAGLVVKSTIEKRLTEDFCWVLENVQAEMDTEGLDIDDNEKGNQNAVDFLLEEDPATQPTPDTSPSFTSATNPKQKSSLKPGAELDELLDSQKFHTHINDDVLVRSTIDAERLKAEKKAKRAKVSAPADGSWIPRRTRIPAKTFEDRISMLEELGGGDPDEPLGMDMVKKIVEMSVTEQKKFLAKLDRQIAAKTEKASSA</sequence>
<dbReference type="Proteomes" id="UP000076842">
    <property type="component" value="Unassembled WGS sequence"/>
</dbReference>
<dbReference type="PANTHER" id="PTHR45629">
    <property type="entry name" value="SNF2/RAD54 FAMILY MEMBER"/>
    <property type="match status" value="1"/>
</dbReference>
<dbReference type="OrthoDB" id="413460at2759"/>
<evidence type="ECO:0000259" key="7">
    <source>
        <dbReference type="PROSITE" id="PS51192"/>
    </source>
</evidence>
<name>A0A165CJG9_9BASI</name>
<dbReference type="InterPro" id="IPR027417">
    <property type="entry name" value="P-loop_NTPase"/>
</dbReference>
<dbReference type="SMART" id="SM00490">
    <property type="entry name" value="HELICc"/>
    <property type="match status" value="1"/>
</dbReference>
<evidence type="ECO:0000256" key="3">
    <source>
        <dbReference type="ARBA" id="ARBA00022801"/>
    </source>
</evidence>
<feature type="compositionally biased region" description="Low complexity" evidence="6">
    <location>
        <begin position="11"/>
        <end position="20"/>
    </location>
</feature>
<keyword evidence="10" id="KW-1185">Reference proteome</keyword>
<evidence type="ECO:0008006" key="11">
    <source>
        <dbReference type="Google" id="ProtNLM"/>
    </source>
</evidence>
<evidence type="ECO:0000313" key="10">
    <source>
        <dbReference type="Proteomes" id="UP000076842"/>
    </source>
</evidence>
<dbReference type="InterPro" id="IPR014001">
    <property type="entry name" value="Helicase_ATP-bd"/>
</dbReference>
<dbReference type="CDD" id="cd18793">
    <property type="entry name" value="SF2_C_SNF"/>
    <property type="match status" value="1"/>
</dbReference>
<evidence type="ECO:0000313" key="9">
    <source>
        <dbReference type="EMBL" id="KZT50905.1"/>
    </source>
</evidence>
<feature type="compositionally biased region" description="Polar residues" evidence="6">
    <location>
        <begin position="893"/>
        <end position="914"/>
    </location>
</feature>
<dbReference type="InterPro" id="IPR038718">
    <property type="entry name" value="SNF2-like_sf"/>
</dbReference>
<dbReference type="InterPro" id="IPR000330">
    <property type="entry name" value="SNF2_N"/>
</dbReference>
<proteinExistence type="predicted"/>
<dbReference type="PROSITE" id="PS51192">
    <property type="entry name" value="HELICASE_ATP_BIND_1"/>
    <property type="match status" value="1"/>
</dbReference>
<keyword evidence="4" id="KW-0067">ATP-binding</keyword>
<feature type="domain" description="Helicase C-terminal" evidence="8">
    <location>
        <begin position="659"/>
        <end position="814"/>
    </location>
</feature>
<dbReference type="FunFam" id="3.40.50.10810:FF:000019">
    <property type="entry name" value="DNA excision repair protein ERCC-6-like 2 isoform X1"/>
    <property type="match status" value="1"/>
</dbReference>
<evidence type="ECO:0000256" key="6">
    <source>
        <dbReference type="SAM" id="MobiDB-lite"/>
    </source>
</evidence>
<dbReference type="Gene3D" id="3.40.50.10810">
    <property type="entry name" value="Tandem AAA-ATPase domain"/>
    <property type="match status" value="1"/>
</dbReference>
<dbReference type="InterPro" id="IPR001650">
    <property type="entry name" value="Helicase_C-like"/>
</dbReference>
<feature type="compositionally biased region" description="Low complexity" evidence="6">
    <location>
        <begin position="217"/>
        <end position="228"/>
    </location>
</feature>
<evidence type="ECO:0000256" key="4">
    <source>
        <dbReference type="ARBA" id="ARBA00022840"/>
    </source>
</evidence>
<dbReference type="Pfam" id="PF00271">
    <property type="entry name" value="Helicase_C"/>
    <property type="match status" value="1"/>
</dbReference>
<dbReference type="PANTHER" id="PTHR45629:SF7">
    <property type="entry name" value="DNA EXCISION REPAIR PROTEIN ERCC-6-RELATED"/>
    <property type="match status" value="1"/>
</dbReference>
<comment type="subcellular location">
    <subcellularLocation>
        <location evidence="1">Nucleus</location>
    </subcellularLocation>
</comment>
<feature type="compositionally biased region" description="Basic and acidic residues" evidence="6">
    <location>
        <begin position="150"/>
        <end position="159"/>
    </location>
</feature>
<evidence type="ECO:0000256" key="2">
    <source>
        <dbReference type="ARBA" id="ARBA00022741"/>
    </source>
</evidence>
<gene>
    <name evidence="9" type="ORF">CALCODRAFT_504196</name>
</gene>
<feature type="domain" description="Helicase ATP-binding" evidence="7">
    <location>
        <begin position="274"/>
        <end position="468"/>
    </location>
</feature>
<accession>A0A165CJG9</accession>
<dbReference type="STRING" id="1353952.A0A165CJG9"/>
<dbReference type="SMART" id="SM00487">
    <property type="entry name" value="DEXDc"/>
    <property type="match status" value="1"/>
</dbReference>
<feature type="compositionally biased region" description="Acidic residues" evidence="6">
    <location>
        <begin position="160"/>
        <end position="180"/>
    </location>
</feature>
<dbReference type="InterPro" id="IPR049730">
    <property type="entry name" value="SNF2/RAD54-like_C"/>
</dbReference>
<dbReference type="GO" id="GO:0005524">
    <property type="term" value="F:ATP binding"/>
    <property type="evidence" value="ECO:0007669"/>
    <property type="project" value="InterPro"/>
</dbReference>
<keyword evidence="5" id="KW-0539">Nucleus</keyword>
<keyword evidence="2" id="KW-0547">Nucleotide-binding</keyword>
<feature type="region of interest" description="Disordered" evidence="6">
    <location>
        <begin position="1"/>
        <end position="30"/>
    </location>
</feature>
<feature type="region of interest" description="Disordered" evidence="6">
    <location>
        <begin position="100"/>
        <end position="229"/>
    </location>
</feature>
<reference evidence="9 10" key="1">
    <citation type="journal article" date="2016" name="Mol. Biol. Evol.">
        <title>Comparative Genomics of Early-Diverging Mushroom-Forming Fungi Provides Insights into the Origins of Lignocellulose Decay Capabilities.</title>
        <authorList>
            <person name="Nagy L.G."/>
            <person name="Riley R."/>
            <person name="Tritt A."/>
            <person name="Adam C."/>
            <person name="Daum C."/>
            <person name="Floudas D."/>
            <person name="Sun H."/>
            <person name="Yadav J.S."/>
            <person name="Pangilinan J."/>
            <person name="Larsson K.H."/>
            <person name="Matsuura K."/>
            <person name="Barry K."/>
            <person name="Labutti K."/>
            <person name="Kuo R."/>
            <person name="Ohm R.A."/>
            <person name="Bhattacharya S.S."/>
            <person name="Shirouzu T."/>
            <person name="Yoshinaga Y."/>
            <person name="Martin F.M."/>
            <person name="Grigoriev I.V."/>
            <person name="Hibbett D.S."/>
        </authorList>
    </citation>
    <scope>NUCLEOTIDE SEQUENCE [LARGE SCALE GENOMIC DNA]</scope>
    <source>
        <strain evidence="9 10">HHB12733</strain>
    </source>
</reference>
<dbReference type="PROSITE" id="PS51194">
    <property type="entry name" value="HELICASE_CTER"/>
    <property type="match status" value="1"/>
</dbReference>
<keyword evidence="3" id="KW-0378">Hydrolase</keyword>
<evidence type="ECO:0000256" key="1">
    <source>
        <dbReference type="ARBA" id="ARBA00004123"/>
    </source>
</evidence>
<dbReference type="Pfam" id="PF00176">
    <property type="entry name" value="SNF2-rel_dom"/>
    <property type="match status" value="1"/>
</dbReference>
<feature type="region of interest" description="Disordered" evidence="6">
    <location>
        <begin position="890"/>
        <end position="916"/>
    </location>
</feature>
<dbReference type="AlphaFoldDB" id="A0A165CJG9"/>
<dbReference type="GO" id="GO:0016787">
    <property type="term" value="F:hydrolase activity"/>
    <property type="evidence" value="ECO:0007669"/>
    <property type="project" value="UniProtKB-KW"/>
</dbReference>
<feature type="compositionally biased region" description="Basic and acidic residues" evidence="6">
    <location>
        <begin position="126"/>
        <end position="143"/>
    </location>
</feature>
<dbReference type="Gene3D" id="3.40.50.300">
    <property type="entry name" value="P-loop containing nucleotide triphosphate hydrolases"/>
    <property type="match status" value="1"/>
</dbReference>
<evidence type="ECO:0000256" key="5">
    <source>
        <dbReference type="ARBA" id="ARBA00023242"/>
    </source>
</evidence>
<dbReference type="InterPro" id="IPR050496">
    <property type="entry name" value="SNF2_RAD54_helicase_repair"/>
</dbReference>
<dbReference type="InParanoid" id="A0A165CJG9"/>
<dbReference type="SUPFAM" id="SSF52540">
    <property type="entry name" value="P-loop containing nucleoside triphosphate hydrolases"/>
    <property type="match status" value="2"/>
</dbReference>
<dbReference type="EMBL" id="KV424137">
    <property type="protein sequence ID" value="KZT50905.1"/>
    <property type="molecule type" value="Genomic_DNA"/>
</dbReference>
<dbReference type="GO" id="GO:0005634">
    <property type="term" value="C:nucleus"/>
    <property type="evidence" value="ECO:0007669"/>
    <property type="project" value="UniProtKB-SubCell"/>
</dbReference>
<protein>
    <recommendedName>
        <fullName evidence="11">P-loop containing nucleoside triphosphate hydrolase protein</fullName>
    </recommendedName>
</protein>
<organism evidence="9 10">
    <name type="scientific">Calocera cornea HHB12733</name>
    <dbReference type="NCBI Taxonomy" id="1353952"/>
    <lineage>
        <taxon>Eukaryota</taxon>
        <taxon>Fungi</taxon>
        <taxon>Dikarya</taxon>
        <taxon>Basidiomycota</taxon>
        <taxon>Agaricomycotina</taxon>
        <taxon>Dacrymycetes</taxon>
        <taxon>Dacrymycetales</taxon>
        <taxon>Dacrymycetaceae</taxon>
        <taxon>Calocera</taxon>
    </lineage>
</organism>
<feature type="compositionally biased region" description="Pro residues" evidence="6">
    <location>
        <begin position="1"/>
        <end position="10"/>
    </location>
</feature>